<dbReference type="GO" id="GO:0055088">
    <property type="term" value="P:lipid homeostasis"/>
    <property type="evidence" value="ECO:0007669"/>
    <property type="project" value="InterPro"/>
</dbReference>
<name>A0A1G4JWU6_9SACH</name>
<keyword evidence="1" id="KW-0472">Membrane</keyword>
<feature type="domain" description="Brl1/Brr6" evidence="2">
    <location>
        <begin position="31"/>
        <end position="167"/>
    </location>
</feature>
<gene>
    <name evidence="3" type="ORF">LADA_0G16336G</name>
</gene>
<dbReference type="OrthoDB" id="5961at2759"/>
<sequence length="216" mass="24423">MGETNMPTSLRDNVASPQRPAQRFWTDPRLLSEYVQLIFNTTVVSGILYLCVRFIQLINRDVERKVQFRAAAASAVMAECKSRFAQNQCQGLLRPPWLEPQCAHWARCMNGEAPESLSVHSAVIYAETLAEILNGFLKPISLKSIGILFFGTCGVIVVSNVAFKTYRVSYTTDQRYGFTEVEQDHHSSQCIARHDDSDNDNFCRTLQNKHSLSLDN</sequence>
<dbReference type="PANTHER" id="PTHR28136:SF5">
    <property type="entry name" value="NUCLEUS EXPORT PROTEIN BRR6"/>
    <property type="match status" value="1"/>
</dbReference>
<evidence type="ECO:0000313" key="3">
    <source>
        <dbReference type="EMBL" id="SCU95578.1"/>
    </source>
</evidence>
<organism evidence="3 4">
    <name type="scientific">Lachancea dasiensis</name>
    <dbReference type="NCBI Taxonomy" id="1072105"/>
    <lineage>
        <taxon>Eukaryota</taxon>
        <taxon>Fungi</taxon>
        <taxon>Dikarya</taxon>
        <taxon>Ascomycota</taxon>
        <taxon>Saccharomycotina</taxon>
        <taxon>Saccharomycetes</taxon>
        <taxon>Saccharomycetales</taxon>
        <taxon>Saccharomycetaceae</taxon>
        <taxon>Lachancea</taxon>
    </lineage>
</organism>
<dbReference type="GO" id="GO:0006998">
    <property type="term" value="P:nuclear envelope organization"/>
    <property type="evidence" value="ECO:0007669"/>
    <property type="project" value="InterPro"/>
</dbReference>
<feature type="transmembrane region" description="Helical" evidence="1">
    <location>
        <begin position="145"/>
        <end position="163"/>
    </location>
</feature>
<evidence type="ECO:0000259" key="2">
    <source>
        <dbReference type="SMART" id="SM01042"/>
    </source>
</evidence>
<dbReference type="InterPro" id="IPR040202">
    <property type="entry name" value="Brl1/Brr6"/>
</dbReference>
<reference evidence="4" key="1">
    <citation type="submission" date="2016-03" db="EMBL/GenBank/DDBJ databases">
        <authorList>
            <person name="Devillers H."/>
        </authorList>
    </citation>
    <scope>NUCLEOTIDE SEQUENCE [LARGE SCALE GENOMIC DNA]</scope>
</reference>
<dbReference type="AlphaFoldDB" id="A0A1G4JWU6"/>
<evidence type="ECO:0000256" key="1">
    <source>
        <dbReference type="SAM" id="Phobius"/>
    </source>
</evidence>
<evidence type="ECO:0000313" key="4">
    <source>
        <dbReference type="Proteomes" id="UP000190274"/>
    </source>
</evidence>
<dbReference type="PANTHER" id="PTHR28136">
    <property type="entry name" value="NUCLEUS EXPORT PROTEIN BRR6"/>
    <property type="match status" value="1"/>
</dbReference>
<keyword evidence="1" id="KW-0812">Transmembrane</keyword>
<keyword evidence="4" id="KW-1185">Reference proteome</keyword>
<protein>
    <submittedName>
        <fullName evidence="3">LADA_0G16336g1_1</fullName>
    </submittedName>
</protein>
<keyword evidence="1" id="KW-1133">Transmembrane helix</keyword>
<accession>A0A1G4JWU6</accession>
<dbReference type="Proteomes" id="UP000190274">
    <property type="component" value="Chromosome G"/>
</dbReference>
<dbReference type="InterPro" id="IPR018767">
    <property type="entry name" value="Brl1/Brr6_dom"/>
</dbReference>
<dbReference type="SMART" id="SM01042">
    <property type="entry name" value="Brr6_like_C_C"/>
    <property type="match status" value="1"/>
</dbReference>
<dbReference type="EMBL" id="LT598457">
    <property type="protein sequence ID" value="SCU95578.1"/>
    <property type="molecule type" value="Genomic_DNA"/>
</dbReference>
<dbReference type="Pfam" id="PF10104">
    <property type="entry name" value="Brr6_like_C_C"/>
    <property type="match status" value="1"/>
</dbReference>
<dbReference type="STRING" id="1266660.A0A1G4JWU6"/>
<dbReference type="GO" id="GO:0031965">
    <property type="term" value="C:nuclear membrane"/>
    <property type="evidence" value="ECO:0007669"/>
    <property type="project" value="InterPro"/>
</dbReference>
<proteinExistence type="predicted"/>